<dbReference type="EMBL" id="ALJD01000009">
    <property type="protein sequence ID" value="EJN58377.1"/>
    <property type="molecule type" value="Genomic_DNA"/>
</dbReference>
<evidence type="ECO:0000256" key="1">
    <source>
        <dbReference type="SAM" id="MobiDB-lite"/>
    </source>
</evidence>
<dbReference type="eggNOG" id="arCOG04994">
    <property type="taxonomic scope" value="Archaea"/>
</dbReference>
<feature type="compositionally biased region" description="Low complexity" evidence="1">
    <location>
        <begin position="33"/>
        <end position="53"/>
    </location>
</feature>
<organism evidence="2 3">
    <name type="scientific">Halogranum salarium B-1</name>
    <dbReference type="NCBI Taxonomy" id="1210908"/>
    <lineage>
        <taxon>Archaea</taxon>
        <taxon>Methanobacteriati</taxon>
        <taxon>Methanobacteriota</taxon>
        <taxon>Stenosarchaea group</taxon>
        <taxon>Halobacteria</taxon>
        <taxon>Halobacteriales</taxon>
        <taxon>Haloferacaceae</taxon>
    </lineage>
</organism>
<feature type="compositionally biased region" description="Polar residues" evidence="1">
    <location>
        <begin position="56"/>
        <end position="69"/>
    </location>
</feature>
<dbReference type="GO" id="GO:0008237">
    <property type="term" value="F:metallopeptidase activity"/>
    <property type="evidence" value="ECO:0007669"/>
    <property type="project" value="InterPro"/>
</dbReference>
<dbReference type="Proteomes" id="UP000007813">
    <property type="component" value="Unassembled WGS sequence"/>
</dbReference>
<reference evidence="2 3" key="1">
    <citation type="journal article" date="2012" name="J. Bacteriol.">
        <title>Draft Genome Sequence of the Extremely Halophilic Archaeon Halogranum salarium B-1T.</title>
        <authorList>
            <person name="Kim K.K."/>
            <person name="Lee K.C."/>
            <person name="Lee J.S."/>
        </authorList>
    </citation>
    <scope>NUCLEOTIDE SEQUENCE [LARGE SCALE GENOMIC DNA]</scope>
    <source>
        <strain evidence="2 3">B-1</strain>
    </source>
</reference>
<proteinExistence type="predicted"/>
<dbReference type="AlphaFoldDB" id="J3EV24"/>
<protein>
    <submittedName>
        <fullName evidence="2">Matrixin</fullName>
    </submittedName>
</protein>
<comment type="caution">
    <text evidence="2">The sequence shown here is derived from an EMBL/GenBank/DDBJ whole genome shotgun (WGS) entry which is preliminary data.</text>
</comment>
<evidence type="ECO:0000313" key="3">
    <source>
        <dbReference type="Proteomes" id="UP000007813"/>
    </source>
</evidence>
<evidence type="ECO:0000313" key="2">
    <source>
        <dbReference type="EMBL" id="EJN58377.1"/>
    </source>
</evidence>
<accession>J3EV24</accession>
<dbReference type="SUPFAM" id="SSF55486">
    <property type="entry name" value="Metalloproteases ('zincins'), catalytic domain"/>
    <property type="match status" value="1"/>
</dbReference>
<gene>
    <name evidence="2" type="ORF">HSB1_37940</name>
</gene>
<sequence>MALTLALVCLVVVSGCLGASFDDFRPDSDNPAGSTTETVSSTGSTSPEPVSGTSGNGTALTPVPDTQNPWGDDPIVVGIDAPSDDSRFTRIVEEATAYWAENGEQYTGFDVRYRVDADAESPDLVVHFVDEVPKCGDTNDAVGCAPLVTQSRQIDRPAAVYVKDGLSVASTTLVTKHELGHTLGLRHDDAPHEVMRAESVLHTQPRLNATERDFPWRDAVFTVYVDDANASDPEATREQVDHALDYYEDGADGSDGVPTNLSFRYVDSPEDADVVVRFSETSPCGEDAGSCFQTLGPDPDGDGAIETYTKLRITLVGLDTPAIGWHVGNWLAYGLGMEDPNERPEPFRDASYRDRRSAWWE</sequence>
<feature type="region of interest" description="Disordered" evidence="1">
    <location>
        <begin position="23"/>
        <end position="74"/>
    </location>
</feature>
<name>J3EV24_9EURY</name>
<dbReference type="Gene3D" id="3.40.390.10">
    <property type="entry name" value="Collagenase (Catalytic Domain)"/>
    <property type="match status" value="1"/>
</dbReference>
<dbReference type="InterPro" id="IPR024079">
    <property type="entry name" value="MetalloPept_cat_dom_sf"/>
</dbReference>